<feature type="transmembrane region" description="Helical" evidence="1">
    <location>
        <begin position="52"/>
        <end position="73"/>
    </location>
</feature>
<organism evidence="2">
    <name type="scientific">freshwater metagenome</name>
    <dbReference type="NCBI Taxonomy" id="449393"/>
    <lineage>
        <taxon>unclassified sequences</taxon>
        <taxon>metagenomes</taxon>
        <taxon>ecological metagenomes</taxon>
    </lineage>
</organism>
<dbReference type="AlphaFoldDB" id="A0A6J6JS28"/>
<gene>
    <name evidence="2" type="ORF">UFOPK2001_01050</name>
</gene>
<feature type="transmembrane region" description="Helical" evidence="1">
    <location>
        <begin position="26"/>
        <end position="45"/>
    </location>
</feature>
<evidence type="ECO:0000313" key="2">
    <source>
        <dbReference type="EMBL" id="CAB4639155.1"/>
    </source>
</evidence>
<accession>A0A6J6JS28</accession>
<protein>
    <submittedName>
        <fullName evidence="2">Unannotated protein</fullName>
    </submittedName>
</protein>
<keyword evidence="1" id="KW-0472">Membrane</keyword>
<dbReference type="EMBL" id="CAEZVN010000132">
    <property type="protein sequence ID" value="CAB4639155.1"/>
    <property type="molecule type" value="Genomic_DNA"/>
</dbReference>
<sequence length="83" mass="9200">MRLLSDLAPNEVYIAEVLTHHAGGLLHHRFTLTVCTAVYFLLHCLAGCPEWLLATVLLYGARTFLVISAATVLPTHPLQDYLL</sequence>
<evidence type="ECO:0000256" key="1">
    <source>
        <dbReference type="SAM" id="Phobius"/>
    </source>
</evidence>
<reference evidence="2" key="1">
    <citation type="submission" date="2020-05" db="EMBL/GenBank/DDBJ databases">
        <authorList>
            <person name="Chiriac C."/>
            <person name="Salcher M."/>
            <person name="Ghai R."/>
            <person name="Kavagutti S V."/>
        </authorList>
    </citation>
    <scope>NUCLEOTIDE SEQUENCE</scope>
</reference>
<name>A0A6J6JS28_9ZZZZ</name>
<keyword evidence="1" id="KW-1133">Transmembrane helix</keyword>
<dbReference type="AntiFam" id="ANF00041">
    <property type="entry name" value="Antisense to RNaseP"/>
</dbReference>
<proteinExistence type="predicted"/>
<keyword evidence="1" id="KW-0812">Transmembrane</keyword>